<accession>A0A084WI39</accession>
<dbReference type="EMBL" id="ATLV01023913">
    <property type="status" value="NOT_ANNOTATED_CDS"/>
    <property type="molecule type" value="Genomic_DNA"/>
</dbReference>
<dbReference type="VEuPathDB" id="VectorBase:ASIC017911"/>
<sequence length="59" mass="6796">MGYYYHHHHHHQQVPSSGGNENRAKAVWRSVQCFQYLSTIGPVKVSRRHSAIAPALRDQ</sequence>
<proteinExistence type="predicted"/>
<gene>
    <name evidence="2" type="ORF">ZHAS_00017911</name>
</gene>
<dbReference type="AlphaFoldDB" id="A0A084WI39"/>
<evidence type="ECO:0000313" key="2">
    <source>
        <dbReference type="EMBL" id="KFB49883.1"/>
    </source>
</evidence>
<feature type="compositionally biased region" description="Basic residues" evidence="1">
    <location>
        <begin position="1"/>
        <end position="12"/>
    </location>
</feature>
<keyword evidence="4" id="KW-1185">Reference proteome</keyword>
<feature type="region of interest" description="Disordered" evidence="1">
    <location>
        <begin position="1"/>
        <end position="22"/>
    </location>
</feature>
<dbReference type="EMBL" id="KE525347">
    <property type="protein sequence ID" value="KFB49883.1"/>
    <property type="molecule type" value="Genomic_DNA"/>
</dbReference>
<evidence type="ECO:0000313" key="4">
    <source>
        <dbReference type="Proteomes" id="UP000030765"/>
    </source>
</evidence>
<evidence type="ECO:0000313" key="3">
    <source>
        <dbReference type="EnsemblMetazoa" id="ASIC017911-PA"/>
    </source>
</evidence>
<evidence type="ECO:0000256" key="1">
    <source>
        <dbReference type="SAM" id="MobiDB-lite"/>
    </source>
</evidence>
<name>A0A084WI39_ANOSI</name>
<reference evidence="2 4" key="1">
    <citation type="journal article" date="2014" name="BMC Genomics">
        <title>Genome sequence of Anopheles sinensis provides insight into genetics basis of mosquito competence for malaria parasites.</title>
        <authorList>
            <person name="Zhou D."/>
            <person name="Zhang D."/>
            <person name="Ding G."/>
            <person name="Shi L."/>
            <person name="Hou Q."/>
            <person name="Ye Y."/>
            <person name="Xu Y."/>
            <person name="Zhou H."/>
            <person name="Xiong C."/>
            <person name="Li S."/>
            <person name="Yu J."/>
            <person name="Hong S."/>
            <person name="Yu X."/>
            <person name="Zou P."/>
            <person name="Chen C."/>
            <person name="Chang X."/>
            <person name="Wang W."/>
            <person name="Lv Y."/>
            <person name="Sun Y."/>
            <person name="Ma L."/>
            <person name="Shen B."/>
            <person name="Zhu C."/>
        </authorList>
    </citation>
    <scope>NUCLEOTIDE SEQUENCE [LARGE SCALE GENOMIC DNA]</scope>
</reference>
<dbReference type="EnsemblMetazoa" id="ASIC017911-RA">
    <property type="protein sequence ID" value="ASIC017911-PA"/>
    <property type="gene ID" value="ASIC017911"/>
</dbReference>
<protein>
    <submittedName>
        <fullName evidence="2 3">Uncharacterized protein</fullName>
    </submittedName>
</protein>
<reference evidence="3" key="2">
    <citation type="submission" date="2020-05" db="UniProtKB">
        <authorList>
            <consortium name="EnsemblMetazoa"/>
        </authorList>
    </citation>
    <scope>IDENTIFICATION</scope>
</reference>
<organism evidence="2">
    <name type="scientific">Anopheles sinensis</name>
    <name type="common">Mosquito</name>
    <dbReference type="NCBI Taxonomy" id="74873"/>
    <lineage>
        <taxon>Eukaryota</taxon>
        <taxon>Metazoa</taxon>
        <taxon>Ecdysozoa</taxon>
        <taxon>Arthropoda</taxon>
        <taxon>Hexapoda</taxon>
        <taxon>Insecta</taxon>
        <taxon>Pterygota</taxon>
        <taxon>Neoptera</taxon>
        <taxon>Endopterygota</taxon>
        <taxon>Diptera</taxon>
        <taxon>Nematocera</taxon>
        <taxon>Culicoidea</taxon>
        <taxon>Culicidae</taxon>
        <taxon>Anophelinae</taxon>
        <taxon>Anopheles</taxon>
    </lineage>
</organism>
<dbReference type="Proteomes" id="UP000030765">
    <property type="component" value="Unassembled WGS sequence"/>
</dbReference>